<dbReference type="RefSeq" id="WP_085083901.1">
    <property type="nucleotide sequence ID" value="NZ_FXAK01000002.1"/>
</dbReference>
<comment type="subcellular location">
    <subcellularLocation>
        <location evidence="1">Cell membrane</location>
        <topology evidence="1">Multi-pass membrane protein</topology>
    </subcellularLocation>
</comment>
<feature type="transmembrane region" description="Helical" evidence="7">
    <location>
        <begin position="183"/>
        <end position="200"/>
    </location>
</feature>
<evidence type="ECO:0000259" key="8">
    <source>
        <dbReference type="Pfam" id="PF03458"/>
    </source>
</evidence>
<feature type="transmembrane region" description="Helical" evidence="7">
    <location>
        <begin position="76"/>
        <end position="92"/>
    </location>
</feature>
<dbReference type="EMBL" id="FXAK01000002">
    <property type="protein sequence ID" value="SMF31975.1"/>
    <property type="molecule type" value="Genomic_DNA"/>
</dbReference>
<organism evidence="9 10">
    <name type="scientific">Azospirillum oryzae</name>
    <dbReference type="NCBI Taxonomy" id="286727"/>
    <lineage>
        <taxon>Bacteria</taxon>
        <taxon>Pseudomonadati</taxon>
        <taxon>Pseudomonadota</taxon>
        <taxon>Alphaproteobacteria</taxon>
        <taxon>Rhodospirillales</taxon>
        <taxon>Azospirillaceae</taxon>
        <taxon>Azospirillum</taxon>
    </lineage>
</organism>
<dbReference type="PANTHER" id="PTHR30506">
    <property type="entry name" value="INNER MEMBRANE PROTEIN"/>
    <property type="match status" value="1"/>
</dbReference>
<dbReference type="Proteomes" id="UP000192936">
    <property type="component" value="Unassembled WGS sequence"/>
</dbReference>
<feature type="domain" description="Glycine transporter" evidence="8">
    <location>
        <begin position="18"/>
        <end position="93"/>
    </location>
</feature>
<protein>
    <submittedName>
        <fullName evidence="9">Uncharacterized membrane protein YeiH</fullName>
    </submittedName>
</protein>
<dbReference type="AlphaFoldDB" id="A0A1X7EDE5"/>
<evidence type="ECO:0000256" key="3">
    <source>
        <dbReference type="ARBA" id="ARBA00022475"/>
    </source>
</evidence>
<feature type="domain" description="Glycine transporter" evidence="8">
    <location>
        <begin position="104"/>
        <end position="176"/>
    </location>
</feature>
<comment type="similarity">
    <text evidence="2">Belongs to the UPF0126 family.</text>
</comment>
<feature type="transmembrane region" description="Helical" evidence="7">
    <location>
        <begin position="43"/>
        <end position="64"/>
    </location>
</feature>
<accession>A0A1X7EDE5</accession>
<evidence type="ECO:0000256" key="7">
    <source>
        <dbReference type="SAM" id="Phobius"/>
    </source>
</evidence>
<keyword evidence="6 7" id="KW-0472">Membrane</keyword>
<proteinExistence type="inferred from homology"/>
<evidence type="ECO:0000256" key="6">
    <source>
        <dbReference type="ARBA" id="ARBA00023136"/>
    </source>
</evidence>
<dbReference type="InterPro" id="IPR005115">
    <property type="entry name" value="Gly_transporter"/>
</dbReference>
<sequence>MPPLPIPMPTDLSDLLTVMDFIGVFVFGLSGGTLAVRKRLDLFGVMVLSLAAALAGGVVRDVLIGALPPASLHDDRYLMVALAAGVAAFLFHRPINRLGKPVMVLDAAGLALFTVAGCGKALSYGLGPLPAALLGVMTACGGGAVRDLLVAEVPRVLREEIYAMASLLGAAVVIAGQRMDLPPVPVAVVGALAVFVLRVVSVRRNWSAPRAPGS</sequence>
<dbReference type="Pfam" id="PF03458">
    <property type="entry name" value="Gly_transporter"/>
    <property type="match status" value="2"/>
</dbReference>
<reference evidence="9 10" key="1">
    <citation type="submission" date="2017-04" db="EMBL/GenBank/DDBJ databases">
        <authorList>
            <person name="Afonso C.L."/>
            <person name="Miller P.J."/>
            <person name="Scott M.A."/>
            <person name="Spackman E."/>
            <person name="Goraichik I."/>
            <person name="Dimitrov K.M."/>
            <person name="Suarez D.L."/>
            <person name="Swayne D.E."/>
        </authorList>
    </citation>
    <scope>NUCLEOTIDE SEQUENCE [LARGE SCALE GENOMIC DNA]</scope>
    <source>
        <strain evidence="9 10">A2P</strain>
    </source>
</reference>
<keyword evidence="3" id="KW-1003">Cell membrane</keyword>
<dbReference type="GO" id="GO:0005886">
    <property type="term" value="C:plasma membrane"/>
    <property type="evidence" value="ECO:0007669"/>
    <property type="project" value="UniProtKB-SubCell"/>
</dbReference>
<dbReference type="STRING" id="286727.SAMN02982917_1553"/>
<evidence type="ECO:0000256" key="5">
    <source>
        <dbReference type="ARBA" id="ARBA00022989"/>
    </source>
</evidence>
<keyword evidence="4 7" id="KW-0812">Transmembrane</keyword>
<dbReference type="PANTHER" id="PTHR30506:SF3">
    <property type="entry name" value="UPF0126 INNER MEMBRANE PROTEIN YADS-RELATED"/>
    <property type="match status" value="1"/>
</dbReference>
<evidence type="ECO:0000256" key="1">
    <source>
        <dbReference type="ARBA" id="ARBA00004651"/>
    </source>
</evidence>
<name>A0A1X7EDE5_9PROT</name>
<feature type="transmembrane region" description="Helical" evidence="7">
    <location>
        <begin position="15"/>
        <end position="36"/>
    </location>
</feature>
<evidence type="ECO:0000256" key="4">
    <source>
        <dbReference type="ARBA" id="ARBA00022692"/>
    </source>
</evidence>
<feature type="transmembrane region" description="Helical" evidence="7">
    <location>
        <begin position="104"/>
        <end position="123"/>
    </location>
</feature>
<evidence type="ECO:0000313" key="10">
    <source>
        <dbReference type="Proteomes" id="UP000192936"/>
    </source>
</evidence>
<evidence type="ECO:0000313" key="9">
    <source>
        <dbReference type="EMBL" id="SMF31975.1"/>
    </source>
</evidence>
<keyword evidence="5 7" id="KW-1133">Transmembrane helix</keyword>
<evidence type="ECO:0000256" key="2">
    <source>
        <dbReference type="ARBA" id="ARBA00008193"/>
    </source>
</evidence>
<dbReference type="OrthoDB" id="9791874at2"/>
<gene>
    <name evidence="9" type="ORF">SAMN02982917_1553</name>
</gene>